<keyword evidence="2 4" id="KW-0560">Oxidoreductase</keyword>
<evidence type="ECO:0000313" key="6">
    <source>
        <dbReference type="EMBL" id="ACG78451.1"/>
    </source>
</evidence>
<feature type="binding site" evidence="4">
    <location>
        <position position="123"/>
    </location>
    <ligand>
        <name>[4Fe-4S] cluster</name>
        <dbReference type="ChEBI" id="CHEBI:49883"/>
    </ligand>
</feature>
<dbReference type="STRING" id="450851.PHZ_c2040"/>
<comment type="catalytic activity">
    <reaction evidence="4">
        <text>[thioredoxin]-disulfide + sulfite + AMP + 2 H(+) = adenosine 5'-phosphosulfate + [thioredoxin]-dithiol</text>
        <dbReference type="Rhea" id="RHEA:21976"/>
        <dbReference type="Rhea" id="RHEA-COMP:10698"/>
        <dbReference type="Rhea" id="RHEA-COMP:10700"/>
        <dbReference type="ChEBI" id="CHEBI:15378"/>
        <dbReference type="ChEBI" id="CHEBI:17359"/>
        <dbReference type="ChEBI" id="CHEBI:29950"/>
        <dbReference type="ChEBI" id="CHEBI:50058"/>
        <dbReference type="ChEBI" id="CHEBI:58243"/>
        <dbReference type="ChEBI" id="CHEBI:456215"/>
        <dbReference type="EC" id="1.8.4.10"/>
    </reaction>
</comment>
<dbReference type="Proteomes" id="UP000001868">
    <property type="component" value="Chromosome"/>
</dbReference>
<dbReference type="AlphaFoldDB" id="B4RE18"/>
<comment type="pathway">
    <text evidence="3 4">Sulfur metabolism; hydrogen sulfide biosynthesis; sulfite from sulfate.</text>
</comment>
<dbReference type="InterPro" id="IPR002500">
    <property type="entry name" value="PAPS_reduct_dom"/>
</dbReference>
<reference evidence="6 7" key="1">
    <citation type="journal article" date="2008" name="BMC Genomics">
        <title>Complete genome of Phenylobacterium zucineum - a novel facultative intracellular bacterium isolated from human erythroleukemia cell line K562.</title>
        <authorList>
            <person name="Luo Y."/>
            <person name="Xu X."/>
            <person name="Ding Z."/>
            <person name="Liu Z."/>
            <person name="Zhang B."/>
            <person name="Yan Z."/>
            <person name="Sun J."/>
            <person name="Hu S."/>
            <person name="Hu X."/>
        </authorList>
    </citation>
    <scope>NUCLEOTIDE SEQUENCE [LARGE SCALE GENOMIC DNA]</scope>
    <source>
        <strain evidence="6 7">HLK1</strain>
    </source>
</reference>
<evidence type="ECO:0000256" key="4">
    <source>
        <dbReference type="HAMAP-Rule" id="MF_00063"/>
    </source>
</evidence>
<dbReference type="Gene3D" id="3.40.50.620">
    <property type="entry name" value="HUPs"/>
    <property type="match status" value="1"/>
</dbReference>
<dbReference type="GO" id="GO:0051539">
    <property type="term" value="F:4 iron, 4 sulfur cluster binding"/>
    <property type="evidence" value="ECO:0007669"/>
    <property type="project" value="UniProtKB-UniRule"/>
</dbReference>
<keyword evidence="7" id="KW-1185">Reference proteome</keyword>
<evidence type="ECO:0000313" key="7">
    <source>
        <dbReference type="Proteomes" id="UP000001868"/>
    </source>
</evidence>
<comment type="function">
    <text evidence="4">Catalyzes the formation of sulfite from adenosine 5'-phosphosulfate (APS) using thioredoxin as an electron donor.</text>
</comment>
<feature type="active site" description="Nucleophile; cysteine thiosulfonate intermediate" evidence="4">
    <location>
        <position position="229"/>
    </location>
</feature>
<evidence type="ECO:0000259" key="5">
    <source>
        <dbReference type="Pfam" id="PF01507"/>
    </source>
</evidence>
<dbReference type="Pfam" id="PF01507">
    <property type="entry name" value="PAPS_reduct"/>
    <property type="match status" value="1"/>
</dbReference>
<dbReference type="NCBIfam" id="NF002537">
    <property type="entry name" value="PRK02090.1"/>
    <property type="match status" value="1"/>
</dbReference>
<organism evidence="6 7">
    <name type="scientific">Phenylobacterium zucineum (strain HLK1)</name>
    <dbReference type="NCBI Taxonomy" id="450851"/>
    <lineage>
        <taxon>Bacteria</taxon>
        <taxon>Pseudomonadati</taxon>
        <taxon>Pseudomonadota</taxon>
        <taxon>Alphaproteobacteria</taxon>
        <taxon>Caulobacterales</taxon>
        <taxon>Caulobacteraceae</taxon>
        <taxon>Phenylobacterium</taxon>
    </lineage>
</organism>
<dbReference type="GO" id="GO:0004604">
    <property type="term" value="F:phosphoadenylyl-sulfate reductase (thioredoxin) activity"/>
    <property type="evidence" value="ECO:0007669"/>
    <property type="project" value="UniProtKB-UniRule"/>
</dbReference>
<dbReference type="eggNOG" id="COG0175">
    <property type="taxonomic scope" value="Bacteria"/>
</dbReference>
<dbReference type="NCBIfam" id="TIGR00434">
    <property type="entry name" value="cysH"/>
    <property type="match status" value="1"/>
</dbReference>
<dbReference type="EC" id="1.8.4.10" evidence="4"/>
<comment type="similarity">
    <text evidence="1 4">Belongs to the PAPS reductase family. CysH subfamily.</text>
</comment>
<sequence length="247" mass="27053">MSLAYDAARSDTLAARLDAELRRAHPRTVIEAALETFGDKLALVSSFGAESAVLLHIASRVDPAIPVLFLDTGMLFGQTLDYRKQLAARLGLTDVRDLRPAYQDLATTDPQNKLWRTDTDACCHIRKVLPLDRALEGFEAWVTGRKRFHGGDRLNLPVVEPSDGKVKFNPLANWTREDLEAYAAENDLPAHPLVAQGFASIGCWPCTQPVEEGEDVRAGRWKGLDKTECGIHLVRAPGAANNVGGDI</sequence>
<keyword evidence="4" id="KW-0963">Cytoplasm</keyword>
<protein>
    <recommendedName>
        <fullName evidence="4">Adenosine 5'-phosphosulfate reductase</fullName>
        <shortName evidence="4">APS reductase</shortName>
        <ecNumber evidence="4">1.8.4.10</ecNumber>
    </recommendedName>
    <alternativeName>
        <fullName evidence="4">5'-adenylylsulfate reductase</fullName>
    </alternativeName>
    <alternativeName>
        <fullName evidence="4">Thioredoxin-dependent 5'-adenylylsulfate reductase</fullName>
    </alternativeName>
</protein>
<feature type="binding site" evidence="4">
    <location>
        <position position="206"/>
    </location>
    <ligand>
        <name>[4Fe-4S] cluster</name>
        <dbReference type="ChEBI" id="CHEBI:49883"/>
    </ligand>
</feature>
<dbReference type="SUPFAM" id="SSF52402">
    <property type="entry name" value="Adenine nucleotide alpha hydrolases-like"/>
    <property type="match status" value="1"/>
</dbReference>
<keyword evidence="4" id="KW-0411">Iron-sulfur</keyword>
<dbReference type="EMBL" id="CP000747">
    <property type="protein sequence ID" value="ACG78451.1"/>
    <property type="molecule type" value="Genomic_DNA"/>
</dbReference>
<evidence type="ECO:0000256" key="2">
    <source>
        <dbReference type="ARBA" id="ARBA00023002"/>
    </source>
</evidence>
<feature type="domain" description="Phosphoadenosine phosphosulphate reductase" evidence="5">
    <location>
        <begin position="41"/>
        <end position="209"/>
    </location>
</feature>
<accession>B4RE18</accession>
<dbReference type="PANTHER" id="PTHR46509">
    <property type="entry name" value="PHOSPHOADENOSINE PHOSPHOSULFATE REDUCTASE"/>
    <property type="match status" value="1"/>
</dbReference>
<feature type="binding site" evidence="4">
    <location>
        <position position="122"/>
    </location>
    <ligand>
        <name>[4Fe-4S] cluster</name>
        <dbReference type="ChEBI" id="CHEBI:49883"/>
    </ligand>
</feature>
<feature type="binding site" evidence="4">
    <location>
        <position position="203"/>
    </location>
    <ligand>
        <name>[4Fe-4S] cluster</name>
        <dbReference type="ChEBI" id="CHEBI:49883"/>
    </ligand>
</feature>
<evidence type="ECO:0000256" key="3">
    <source>
        <dbReference type="ARBA" id="ARBA00024327"/>
    </source>
</evidence>
<dbReference type="HAMAP" id="MF_00063">
    <property type="entry name" value="CysH"/>
    <property type="match status" value="1"/>
</dbReference>
<dbReference type="GO" id="GO:0043866">
    <property type="term" value="F:adenylyl-sulfate reductase (thioredoxin) activity"/>
    <property type="evidence" value="ECO:0007669"/>
    <property type="project" value="UniProtKB-EC"/>
</dbReference>
<dbReference type="InterPro" id="IPR014729">
    <property type="entry name" value="Rossmann-like_a/b/a_fold"/>
</dbReference>
<dbReference type="KEGG" id="pzu:PHZ_c2040"/>
<dbReference type="GO" id="GO:0005737">
    <property type="term" value="C:cytoplasm"/>
    <property type="evidence" value="ECO:0007669"/>
    <property type="project" value="UniProtKB-SubCell"/>
</dbReference>
<dbReference type="CDD" id="cd23945">
    <property type="entry name" value="PAPS_reductase"/>
    <property type="match status" value="1"/>
</dbReference>
<comment type="cofactor">
    <cofactor evidence="4">
        <name>[4Fe-4S] cluster</name>
        <dbReference type="ChEBI" id="CHEBI:49883"/>
    </cofactor>
    <text evidence="4">Binds 1 [4Fe-4S] cluster per subunit.</text>
</comment>
<dbReference type="GO" id="GO:0019379">
    <property type="term" value="P:sulfate assimilation, phosphoadenylyl sulfate reduction by phosphoadenylyl-sulfate reductase (thioredoxin)"/>
    <property type="evidence" value="ECO:0007669"/>
    <property type="project" value="UniProtKB-UniRule"/>
</dbReference>
<keyword evidence="4" id="KW-0479">Metal-binding</keyword>
<dbReference type="PANTHER" id="PTHR46509:SF1">
    <property type="entry name" value="PHOSPHOADENOSINE PHOSPHOSULFATE REDUCTASE"/>
    <property type="match status" value="1"/>
</dbReference>
<dbReference type="PIRSF" id="PIRSF000857">
    <property type="entry name" value="PAPS_reductase"/>
    <property type="match status" value="1"/>
</dbReference>
<dbReference type="HOGENOM" id="CLU_044089_2_1_5"/>
<name>B4RE18_PHEZH</name>
<evidence type="ECO:0000256" key="1">
    <source>
        <dbReference type="ARBA" id="ARBA00009732"/>
    </source>
</evidence>
<keyword evidence="4" id="KW-0408">Iron</keyword>
<gene>
    <name evidence="4 6" type="primary">cysH</name>
    <name evidence="6" type="ordered locus">PHZ_c2040</name>
</gene>
<comment type="subcellular location">
    <subcellularLocation>
        <location evidence="4">Cytoplasm</location>
    </subcellularLocation>
</comment>
<dbReference type="GO" id="GO:0070814">
    <property type="term" value="P:hydrogen sulfide biosynthetic process"/>
    <property type="evidence" value="ECO:0007669"/>
    <property type="project" value="UniProtKB-UniRule"/>
</dbReference>
<proteinExistence type="inferred from homology"/>
<dbReference type="GO" id="GO:0046872">
    <property type="term" value="F:metal ion binding"/>
    <property type="evidence" value="ECO:0007669"/>
    <property type="project" value="UniProtKB-KW"/>
</dbReference>
<dbReference type="InterPro" id="IPR004511">
    <property type="entry name" value="PAPS/APS_Rdtase"/>
</dbReference>